<protein>
    <submittedName>
        <fullName evidence="4">Flagellar biosynthesis protein FlgB</fullName>
    </submittedName>
</protein>
<gene>
    <name evidence="4" type="ORF">FLP30_03275</name>
</gene>
<dbReference type="EMBL" id="CP043506">
    <property type="protein sequence ID" value="QEO16891.1"/>
    <property type="molecule type" value="Genomic_DNA"/>
</dbReference>
<feature type="domain" description="Flagellar basal body rod protein N-terminal" evidence="3">
    <location>
        <begin position="29"/>
        <end position="48"/>
    </location>
</feature>
<proteinExistence type="predicted"/>
<dbReference type="GO" id="GO:0009425">
    <property type="term" value="C:bacterial-type flagellum basal body"/>
    <property type="evidence" value="ECO:0007669"/>
    <property type="project" value="UniProtKB-SubCell"/>
</dbReference>
<evidence type="ECO:0000256" key="1">
    <source>
        <dbReference type="ARBA" id="ARBA00004117"/>
    </source>
</evidence>
<dbReference type="OrthoDB" id="9788334at2"/>
<sequence>MLEALASHASSAGNGTDLLGLAERRLKWLEGRQSVLAGNVANADTPNYVAKDVAPFQGVLESQMAVVLAETEPGHMAGMGGSTRANPSGGSTSVDGNRVQIEDELEKVADTNDQQRLATTLYSRYMSMYSVTLGVNS</sequence>
<reference evidence="4 5" key="1">
    <citation type="submission" date="2019-09" db="EMBL/GenBank/DDBJ databases">
        <title>Genome sequencing of strain KACC 21233.</title>
        <authorList>
            <person name="Heo J."/>
            <person name="Kim S.-J."/>
            <person name="Kim J.-S."/>
            <person name="Hong S.-B."/>
            <person name="Kwon S.-W."/>
        </authorList>
    </citation>
    <scope>NUCLEOTIDE SEQUENCE [LARGE SCALE GENOMIC DNA]</scope>
    <source>
        <strain evidence="4 5">KACC 21233</strain>
    </source>
</reference>
<dbReference type="Pfam" id="PF00460">
    <property type="entry name" value="Flg_bb_rod"/>
    <property type="match status" value="1"/>
</dbReference>
<evidence type="ECO:0000259" key="3">
    <source>
        <dbReference type="Pfam" id="PF00460"/>
    </source>
</evidence>
<keyword evidence="4" id="KW-0969">Cilium</keyword>
<evidence type="ECO:0000313" key="5">
    <source>
        <dbReference type="Proteomes" id="UP000324536"/>
    </source>
</evidence>
<keyword evidence="4" id="KW-0966">Cell projection</keyword>
<dbReference type="AlphaFoldDB" id="A0A5C1YLT6"/>
<dbReference type="KEGG" id="acek:FLP30_03275"/>
<feature type="compositionally biased region" description="Polar residues" evidence="2">
    <location>
        <begin position="83"/>
        <end position="95"/>
    </location>
</feature>
<keyword evidence="4" id="KW-0282">Flagellum</keyword>
<evidence type="ECO:0000256" key="2">
    <source>
        <dbReference type="SAM" id="MobiDB-lite"/>
    </source>
</evidence>
<comment type="subcellular location">
    <subcellularLocation>
        <location evidence="1">Bacterial flagellum basal body</location>
    </subcellularLocation>
</comment>
<organism evidence="4 5">
    <name type="scientific">Acetobacter vaccinii</name>
    <dbReference type="NCBI Taxonomy" id="2592655"/>
    <lineage>
        <taxon>Bacteria</taxon>
        <taxon>Pseudomonadati</taxon>
        <taxon>Pseudomonadota</taxon>
        <taxon>Alphaproteobacteria</taxon>
        <taxon>Acetobacterales</taxon>
        <taxon>Acetobacteraceae</taxon>
        <taxon>Acetobacter</taxon>
    </lineage>
</organism>
<evidence type="ECO:0000313" key="4">
    <source>
        <dbReference type="EMBL" id="QEO16891.1"/>
    </source>
</evidence>
<feature type="region of interest" description="Disordered" evidence="2">
    <location>
        <begin position="77"/>
        <end position="96"/>
    </location>
</feature>
<keyword evidence="5" id="KW-1185">Reference proteome</keyword>
<dbReference type="InterPro" id="IPR001444">
    <property type="entry name" value="Flag_bb_rod_N"/>
</dbReference>
<name>A0A5C1YLT6_9PROT</name>
<accession>A0A5C1YLT6</accession>
<dbReference type="Proteomes" id="UP000324536">
    <property type="component" value="Chromosome"/>
</dbReference>
<dbReference type="RefSeq" id="WP_149278571.1">
    <property type="nucleotide sequence ID" value="NZ_CP043506.1"/>
</dbReference>